<dbReference type="AlphaFoldDB" id="A0A851GIE1"/>
<organism evidence="8 9">
    <name type="scientific">Oceaniferula marina</name>
    <dbReference type="NCBI Taxonomy" id="2748318"/>
    <lineage>
        <taxon>Bacteria</taxon>
        <taxon>Pseudomonadati</taxon>
        <taxon>Verrucomicrobiota</taxon>
        <taxon>Verrucomicrobiia</taxon>
        <taxon>Verrucomicrobiales</taxon>
        <taxon>Verrucomicrobiaceae</taxon>
        <taxon>Oceaniferula</taxon>
    </lineage>
</organism>
<accession>A0A851GIE1</accession>
<dbReference type="InterPro" id="IPR036737">
    <property type="entry name" value="OmpA-like_sf"/>
</dbReference>
<comment type="subcellular location">
    <subcellularLocation>
        <location evidence="1">Cell outer membrane</location>
    </subcellularLocation>
</comment>
<evidence type="ECO:0000313" key="9">
    <source>
        <dbReference type="Proteomes" id="UP000557872"/>
    </source>
</evidence>
<dbReference type="InterPro" id="IPR050330">
    <property type="entry name" value="Bact_OuterMem_StrucFunc"/>
</dbReference>
<dbReference type="PANTHER" id="PTHR30329:SF21">
    <property type="entry name" value="LIPOPROTEIN YIAD-RELATED"/>
    <property type="match status" value="1"/>
</dbReference>
<dbReference type="Pfam" id="PF00691">
    <property type="entry name" value="OmpA"/>
    <property type="match status" value="1"/>
</dbReference>
<dbReference type="PANTHER" id="PTHR30329">
    <property type="entry name" value="STATOR ELEMENT OF FLAGELLAR MOTOR COMPLEX"/>
    <property type="match status" value="1"/>
</dbReference>
<feature type="region of interest" description="Disordered" evidence="5">
    <location>
        <begin position="408"/>
        <end position="431"/>
    </location>
</feature>
<keyword evidence="3" id="KW-0998">Cell outer membrane</keyword>
<dbReference type="GO" id="GO:0009279">
    <property type="term" value="C:cell outer membrane"/>
    <property type="evidence" value="ECO:0007669"/>
    <property type="project" value="UniProtKB-SubCell"/>
</dbReference>
<feature type="region of interest" description="Disordered" evidence="5">
    <location>
        <begin position="37"/>
        <end position="69"/>
    </location>
</feature>
<evidence type="ECO:0000256" key="2">
    <source>
        <dbReference type="ARBA" id="ARBA00023136"/>
    </source>
</evidence>
<keyword evidence="6" id="KW-0812">Transmembrane</keyword>
<dbReference type="SUPFAM" id="SSF103088">
    <property type="entry name" value="OmpA-like"/>
    <property type="match status" value="1"/>
</dbReference>
<proteinExistence type="predicted"/>
<dbReference type="Proteomes" id="UP000557872">
    <property type="component" value="Unassembled WGS sequence"/>
</dbReference>
<dbReference type="InterPro" id="IPR006664">
    <property type="entry name" value="OMP_bac"/>
</dbReference>
<feature type="transmembrane region" description="Helical" evidence="6">
    <location>
        <begin position="12"/>
        <end position="31"/>
    </location>
</feature>
<feature type="region of interest" description="Disordered" evidence="5">
    <location>
        <begin position="174"/>
        <end position="198"/>
    </location>
</feature>
<protein>
    <submittedName>
        <fullName evidence="8">OmpA family protein</fullName>
    </submittedName>
</protein>
<evidence type="ECO:0000313" key="8">
    <source>
        <dbReference type="EMBL" id="NWK54897.1"/>
    </source>
</evidence>
<evidence type="ECO:0000256" key="3">
    <source>
        <dbReference type="ARBA" id="ARBA00023237"/>
    </source>
</evidence>
<keyword evidence="2 4" id="KW-0472">Membrane</keyword>
<name>A0A851GIE1_9BACT</name>
<reference evidence="8 9" key="1">
    <citation type="submission" date="2020-07" db="EMBL/GenBank/DDBJ databases">
        <title>Roseicoccus Jingziensis gen. nov., sp. nov., isolated from coastal seawater.</title>
        <authorList>
            <person name="Feng X."/>
        </authorList>
    </citation>
    <scope>NUCLEOTIDE SEQUENCE [LARGE SCALE GENOMIC DNA]</scope>
    <source>
        <strain evidence="8 9">N1E253</strain>
    </source>
</reference>
<keyword evidence="9" id="KW-1185">Reference proteome</keyword>
<dbReference type="PROSITE" id="PS51123">
    <property type="entry name" value="OMPA_2"/>
    <property type="match status" value="1"/>
</dbReference>
<dbReference type="RefSeq" id="WP_178931400.1">
    <property type="nucleotide sequence ID" value="NZ_JACBAZ010000001.1"/>
</dbReference>
<feature type="compositionally biased region" description="Polar residues" evidence="5">
    <location>
        <begin position="408"/>
        <end position="424"/>
    </location>
</feature>
<evidence type="ECO:0000256" key="5">
    <source>
        <dbReference type="SAM" id="MobiDB-lite"/>
    </source>
</evidence>
<gene>
    <name evidence="8" type="ORF">HW115_04705</name>
</gene>
<keyword evidence="6" id="KW-1133">Transmembrane helix</keyword>
<dbReference type="Gene3D" id="3.30.1330.60">
    <property type="entry name" value="OmpA-like domain"/>
    <property type="match status" value="1"/>
</dbReference>
<evidence type="ECO:0000256" key="6">
    <source>
        <dbReference type="SAM" id="Phobius"/>
    </source>
</evidence>
<evidence type="ECO:0000256" key="1">
    <source>
        <dbReference type="ARBA" id="ARBA00004442"/>
    </source>
</evidence>
<dbReference type="EMBL" id="JACBAZ010000001">
    <property type="protein sequence ID" value="NWK54897.1"/>
    <property type="molecule type" value="Genomic_DNA"/>
</dbReference>
<feature type="compositionally biased region" description="Polar residues" evidence="5">
    <location>
        <begin position="37"/>
        <end position="46"/>
    </location>
</feature>
<sequence length="440" mass="48890">MPQSRPQTPVLIFFAIAVVAIIAVVVLLYRLNSSDAESQSDSTQASTEEKDPMSMTVNGKHVDDTETNYRGTPEELVGYISEIVIKANETGDLTPFIDLIGEKNLTPKQITRLRSLAGESRLQLNQEQPFSPVDDSRNDWALNLADEERILLKLAKNPQGSWQVDGIALPLKKQMADPPKAAGKDDTDPQPKTPEPNPEMELATATVQAFLNAILQLDPTEASKHVDASQVSYATLAGLCILFEEGKYQLRQEKAIRNMFLSNNAAGWMIRIQPPNEEKSAMFALSSKRQSQEEPWKVTEINLDKLLSDYASRLSGGDIHYVPLIKNLRGGDSIVLFFKLDSNELTRRTKRQLKIVAKLLKASADKKLTISGHTDALGSDSYNLKLSRKRAEAVVQFLTEVGVPAQQMQITSHGKSQPRQPNTTDDGRRANRRAEIILDF</sequence>
<evidence type="ECO:0000256" key="4">
    <source>
        <dbReference type="PROSITE-ProRule" id="PRU00473"/>
    </source>
</evidence>
<dbReference type="InterPro" id="IPR006665">
    <property type="entry name" value="OmpA-like"/>
</dbReference>
<comment type="caution">
    <text evidence="8">The sequence shown here is derived from an EMBL/GenBank/DDBJ whole genome shotgun (WGS) entry which is preliminary data.</text>
</comment>
<dbReference type="CDD" id="cd07185">
    <property type="entry name" value="OmpA_C-like"/>
    <property type="match status" value="1"/>
</dbReference>
<evidence type="ECO:0000259" key="7">
    <source>
        <dbReference type="PROSITE" id="PS51123"/>
    </source>
</evidence>
<dbReference type="PRINTS" id="PR01021">
    <property type="entry name" value="OMPADOMAIN"/>
</dbReference>
<feature type="domain" description="OmpA-like" evidence="7">
    <location>
        <begin position="325"/>
        <end position="440"/>
    </location>
</feature>